<feature type="transmembrane region" description="Helical" evidence="2">
    <location>
        <begin position="293"/>
        <end position="313"/>
    </location>
</feature>
<reference evidence="3" key="1">
    <citation type="submission" date="2020-11" db="EMBL/GenBank/DDBJ databases">
        <title>Nocardioides cynanchi sp. nov., isolated from soil of rhizosphere of Cynanchum wilfordii.</title>
        <authorList>
            <person name="Lee J.-S."/>
            <person name="Suh M.K."/>
            <person name="Kim J.-S."/>
        </authorList>
    </citation>
    <scope>NUCLEOTIDE SEQUENCE</scope>
    <source>
        <strain evidence="3">KCTC 19276</strain>
    </source>
</reference>
<feature type="transmembrane region" description="Helical" evidence="2">
    <location>
        <begin position="242"/>
        <end position="260"/>
    </location>
</feature>
<feature type="compositionally biased region" description="Basic residues" evidence="1">
    <location>
        <begin position="15"/>
        <end position="26"/>
    </location>
</feature>
<dbReference type="RefSeq" id="WP_194695539.1">
    <property type="nucleotide sequence ID" value="NZ_JADKPO010000006.1"/>
</dbReference>
<keyword evidence="2" id="KW-0472">Membrane</keyword>
<feature type="transmembrane region" description="Helical" evidence="2">
    <location>
        <begin position="154"/>
        <end position="176"/>
    </location>
</feature>
<feature type="transmembrane region" description="Helical" evidence="2">
    <location>
        <begin position="355"/>
        <end position="375"/>
    </location>
</feature>
<protein>
    <submittedName>
        <fullName evidence="3">DUF2029 domain-containing protein</fullName>
    </submittedName>
</protein>
<comment type="caution">
    <text evidence="3">The sequence shown here is derived from an EMBL/GenBank/DDBJ whole genome shotgun (WGS) entry which is preliminary data.</text>
</comment>
<keyword evidence="2" id="KW-0812">Transmembrane</keyword>
<gene>
    <name evidence="3" type="ORF">ISU10_06415</name>
</gene>
<name>A0A930YHQ8_9ACTN</name>
<dbReference type="EMBL" id="JADKPO010000006">
    <property type="protein sequence ID" value="MBF4767397.1"/>
    <property type="molecule type" value="Genomic_DNA"/>
</dbReference>
<feature type="region of interest" description="Disordered" evidence="1">
    <location>
        <begin position="1"/>
        <end position="26"/>
    </location>
</feature>
<proteinExistence type="predicted"/>
<dbReference type="Proteomes" id="UP000660668">
    <property type="component" value="Unassembled WGS sequence"/>
</dbReference>
<evidence type="ECO:0000256" key="2">
    <source>
        <dbReference type="SAM" id="Phobius"/>
    </source>
</evidence>
<feature type="transmembrane region" description="Helical" evidence="2">
    <location>
        <begin position="382"/>
        <end position="401"/>
    </location>
</feature>
<sequence length="596" mass="64827">MSANSPTTERADSRRPHRRPSKHPARRVARLSLQRVRRPRLPSRAGLTAALPTLVVLVALAVAAVELLHFTDKIWFWADDWDLFFRRGIIPGEDVGLFAPHNAHWFTMHVLVYRAVFEVFGLRSFVPYATVEIAMHLLVAWTSYLVLRRLGARAWAAVGTSLLIAFFGAGANAMIFPATMNHVGSLLFGLLATYALVRVEPGLRAGLLAAGCLLVAVMFSTTGVAVLVLVGLFGIAQRGWRVGILSVAPAAVAWATWYLLHRDQITPSSSDLEPTQIPSYVWTGLVQTLDGGIGLEGAGPVLLGVLLACLFVARIEHRSLVALAGAGLLADLFQLVVVSVGRYGFGPEQLGTSHYAYVNLVLLAPAICLSFEVAIDNVRRTPAAVGALALVLFSAYVLHGWNELQKWHDDFALITSANDEILLGIRDAHEDGEQILNDVQLSPIDVDFRPSYVASEEIRDALPDRDADPRWRLEAEGQFYVGVADKDFRLARPGGVRVFSGLEGVDDQDDTSSSGCHEFTATAAEPIIEIDSDLGNEIVVWSNSTLVKTRLQRGDEDSSLREWPVEAGAVHVATSAYKSKLFVAFNGTGSYTVCTA</sequence>
<feature type="transmembrane region" description="Helical" evidence="2">
    <location>
        <begin position="320"/>
        <end position="343"/>
    </location>
</feature>
<keyword evidence="2" id="KW-1133">Transmembrane helix</keyword>
<evidence type="ECO:0000256" key="1">
    <source>
        <dbReference type="SAM" id="MobiDB-lite"/>
    </source>
</evidence>
<feature type="transmembrane region" description="Helical" evidence="2">
    <location>
        <begin position="207"/>
        <end position="235"/>
    </location>
</feature>
<accession>A0A930YHQ8</accession>
<evidence type="ECO:0000313" key="3">
    <source>
        <dbReference type="EMBL" id="MBF4767397.1"/>
    </source>
</evidence>
<organism evidence="3 4">
    <name type="scientific">Nocardioides agariphilus</name>
    <dbReference type="NCBI Taxonomy" id="433664"/>
    <lineage>
        <taxon>Bacteria</taxon>
        <taxon>Bacillati</taxon>
        <taxon>Actinomycetota</taxon>
        <taxon>Actinomycetes</taxon>
        <taxon>Propionibacteriales</taxon>
        <taxon>Nocardioidaceae</taxon>
        <taxon>Nocardioides</taxon>
    </lineage>
</organism>
<keyword evidence="4" id="KW-1185">Reference proteome</keyword>
<feature type="transmembrane region" description="Helical" evidence="2">
    <location>
        <begin position="125"/>
        <end position="147"/>
    </location>
</feature>
<feature type="transmembrane region" description="Helical" evidence="2">
    <location>
        <begin position="45"/>
        <end position="65"/>
    </location>
</feature>
<evidence type="ECO:0000313" key="4">
    <source>
        <dbReference type="Proteomes" id="UP000660668"/>
    </source>
</evidence>
<dbReference type="AlphaFoldDB" id="A0A930YHQ8"/>